<accession>A0A9Q1JDZ9</accession>
<evidence type="ECO:0000259" key="2">
    <source>
        <dbReference type="Pfam" id="PF13358"/>
    </source>
</evidence>
<proteinExistence type="predicted"/>
<evidence type="ECO:0000313" key="4">
    <source>
        <dbReference type="Proteomes" id="UP001152622"/>
    </source>
</evidence>
<dbReference type="AlphaFoldDB" id="A0A9Q1JDZ9"/>
<dbReference type="OrthoDB" id="8942091at2759"/>
<dbReference type="Proteomes" id="UP001152622">
    <property type="component" value="Chromosome 1"/>
</dbReference>
<evidence type="ECO:0000256" key="1">
    <source>
        <dbReference type="SAM" id="MobiDB-lite"/>
    </source>
</evidence>
<gene>
    <name evidence="3" type="ORF">SKAU_G00022280</name>
</gene>
<dbReference type="InterPro" id="IPR052338">
    <property type="entry name" value="Transposase_5"/>
</dbReference>
<dbReference type="PANTHER" id="PTHR23022:SF135">
    <property type="entry name" value="SI:DKEY-77F5.3"/>
    <property type="match status" value="1"/>
</dbReference>
<comment type="caution">
    <text evidence="3">The sequence shown here is derived from an EMBL/GenBank/DDBJ whole genome shotgun (WGS) entry which is preliminary data.</text>
</comment>
<dbReference type="Pfam" id="PF13358">
    <property type="entry name" value="DDE_3"/>
    <property type="match status" value="1"/>
</dbReference>
<dbReference type="GO" id="GO:0003676">
    <property type="term" value="F:nucleic acid binding"/>
    <property type="evidence" value="ECO:0007669"/>
    <property type="project" value="InterPro"/>
</dbReference>
<reference evidence="3" key="1">
    <citation type="journal article" date="2023" name="Science">
        <title>Genome structures resolve the early diversification of teleost fishes.</title>
        <authorList>
            <person name="Parey E."/>
            <person name="Louis A."/>
            <person name="Montfort J."/>
            <person name="Bouchez O."/>
            <person name="Roques C."/>
            <person name="Iampietro C."/>
            <person name="Lluch J."/>
            <person name="Castinel A."/>
            <person name="Donnadieu C."/>
            <person name="Desvignes T."/>
            <person name="Floi Bucao C."/>
            <person name="Jouanno E."/>
            <person name="Wen M."/>
            <person name="Mejri S."/>
            <person name="Dirks R."/>
            <person name="Jansen H."/>
            <person name="Henkel C."/>
            <person name="Chen W.J."/>
            <person name="Zahm M."/>
            <person name="Cabau C."/>
            <person name="Klopp C."/>
            <person name="Thompson A.W."/>
            <person name="Robinson-Rechavi M."/>
            <person name="Braasch I."/>
            <person name="Lecointre G."/>
            <person name="Bobe J."/>
            <person name="Postlethwait J.H."/>
            <person name="Berthelot C."/>
            <person name="Roest Crollius H."/>
            <person name="Guiguen Y."/>
        </authorList>
    </citation>
    <scope>NUCLEOTIDE SEQUENCE</scope>
    <source>
        <strain evidence="3">WJC10195</strain>
    </source>
</reference>
<feature type="domain" description="Tc1-like transposase DDE" evidence="2">
    <location>
        <begin position="50"/>
        <end position="190"/>
    </location>
</feature>
<feature type="region of interest" description="Disordered" evidence="1">
    <location>
        <begin position="1"/>
        <end position="54"/>
    </location>
</feature>
<name>A0A9Q1JDZ9_SYNKA</name>
<dbReference type="PANTHER" id="PTHR23022">
    <property type="entry name" value="TRANSPOSABLE ELEMENT-RELATED"/>
    <property type="match status" value="1"/>
</dbReference>
<sequence>MAHPYVPSQEGLLCLPAQSQERGGDTGRRAITQGELDRAEEGQQPSGRTDESRFTLSTCDRRERVWRRRGERYAACNIIQHDRFGGGSVMVWGGISLEGRTNLHVLANGTLTAVRYQDEILRPIVRPYAGAVGPGFLLVQDNARSHVARVCRQFLDDNGIDAIDWPARSPDLNPIEHIWDVMSWCIRRRQVAPQTAQELTDALIQVWEVIPKDTIRRLIRSTPRRCREYIQARGGHTHY</sequence>
<dbReference type="Gene3D" id="3.30.420.10">
    <property type="entry name" value="Ribonuclease H-like superfamily/Ribonuclease H"/>
    <property type="match status" value="1"/>
</dbReference>
<protein>
    <recommendedName>
        <fullName evidence="2">Tc1-like transposase DDE domain-containing protein</fullName>
    </recommendedName>
</protein>
<organism evidence="3 4">
    <name type="scientific">Synaphobranchus kaupii</name>
    <name type="common">Kaup's arrowtooth eel</name>
    <dbReference type="NCBI Taxonomy" id="118154"/>
    <lineage>
        <taxon>Eukaryota</taxon>
        <taxon>Metazoa</taxon>
        <taxon>Chordata</taxon>
        <taxon>Craniata</taxon>
        <taxon>Vertebrata</taxon>
        <taxon>Euteleostomi</taxon>
        <taxon>Actinopterygii</taxon>
        <taxon>Neopterygii</taxon>
        <taxon>Teleostei</taxon>
        <taxon>Anguilliformes</taxon>
        <taxon>Synaphobranchidae</taxon>
        <taxon>Synaphobranchus</taxon>
    </lineage>
</organism>
<dbReference type="EMBL" id="JAINUF010000001">
    <property type="protein sequence ID" value="KAJ8381450.1"/>
    <property type="molecule type" value="Genomic_DNA"/>
</dbReference>
<keyword evidence="4" id="KW-1185">Reference proteome</keyword>
<dbReference type="InterPro" id="IPR036397">
    <property type="entry name" value="RNaseH_sf"/>
</dbReference>
<dbReference type="InterPro" id="IPR038717">
    <property type="entry name" value="Tc1-like_DDE_dom"/>
</dbReference>
<evidence type="ECO:0000313" key="3">
    <source>
        <dbReference type="EMBL" id="KAJ8381450.1"/>
    </source>
</evidence>